<dbReference type="EMBL" id="BGPR01000029">
    <property type="protein sequence ID" value="GBL82715.1"/>
    <property type="molecule type" value="Genomic_DNA"/>
</dbReference>
<evidence type="ECO:0000313" key="3">
    <source>
        <dbReference type="Proteomes" id="UP000499080"/>
    </source>
</evidence>
<evidence type="ECO:0000313" key="2">
    <source>
        <dbReference type="EMBL" id="GBL82715.1"/>
    </source>
</evidence>
<sequence length="214" mass="23548">MMSSSFSEEDTLEYKMPQNLEDSPAVISPPPSSKPEKTKKFKNRDSPSLGGYGCPNLEVPRDLFSLQVVFCFWLFLPSRVGEGALHEKLLSFCLLPASHRQQNTPTCWPCVATHYGQPIRVVHFGPDVSIGRYPNHLAGLPKGIKRRGRSLRVLALRVVTVPGCRFRLVPWNCSSTQTGGRGGQVVRSRPLGRRVPGSKPDSAEDPPCTGPAAR</sequence>
<reference evidence="2 3" key="1">
    <citation type="journal article" date="2019" name="Sci. Rep.">
        <title>Orb-weaving spider Araneus ventricosus genome elucidates the spidroin gene catalogue.</title>
        <authorList>
            <person name="Kono N."/>
            <person name="Nakamura H."/>
            <person name="Ohtoshi R."/>
            <person name="Moran D.A.P."/>
            <person name="Shinohara A."/>
            <person name="Yoshida Y."/>
            <person name="Fujiwara M."/>
            <person name="Mori M."/>
            <person name="Tomita M."/>
            <person name="Arakawa K."/>
        </authorList>
    </citation>
    <scope>NUCLEOTIDE SEQUENCE [LARGE SCALE GENOMIC DNA]</scope>
</reference>
<evidence type="ECO:0000256" key="1">
    <source>
        <dbReference type="SAM" id="MobiDB-lite"/>
    </source>
</evidence>
<comment type="caution">
    <text evidence="2">The sequence shown here is derived from an EMBL/GenBank/DDBJ whole genome shotgun (WGS) entry which is preliminary data.</text>
</comment>
<protein>
    <submittedName>
        <fullName evidence="2">Uncharacterized protein</fullName>
    </submittedName>
</protein>
<accession>A0A4Y2AU63</accession>
<gene>
    <name evidence="2" type="ORF">AVEN_263771_1</name>
</gene>
<feature type="region of interest" description="Disordered" evidence="1">
    <location>
        <begin position="1"/>
        <end position="47"/>
    </location>
</feature>
<dbReference type="Proteomes" id="UP000499080">
    <property type="component" value="Unassembled WGS sequence"/>
</dbReference>
<keyword evidence="3" id="KW-1185">Reference proteome</keyword>
<name>A0A4Y2AU63_ARAVE</name>
<feature type="region of interest" description="Disordered" evidence="1">
    <location>
        <begin position="176"/>
        <end position="214"/>
    </location>
</feature>
<dbReference type="AlphaFoldDB" id="A0A4Y2AU63"/>
<proteinExistence type="predicted"/>
<organism evidence="2 3">
    <name type="scientific">Araneus ventricosus</name>
    <name type="common">Orbweaver spider</name>
    <name type="synonym">Epeira ventricosa</name>
    <dbReference type="NCBI Taxonomy" id="182803"/>
    <lineage>
        <taxon>Eukaryota</taxon>
        <taxon>Metazoa</taxon>
        <taxon>Ecdysozoa</taxon>
        <taxon>Arthropoda</taxon>
        <taxon>Chelicerata</taxon>
        <taxon>Arachnida</taxon>
        <taxon>Araneae</taxon>
        <taxon>Araneomorphae</taxon>
        <taxon>Entelegynae</taxon>
        <taxon>Araneoidea</taxon>
        <taxon>Araneidae</taxon>
        <taxon>Araneus</taxon>
    </lineage>
</organism>